<feature type="domain" description="DUF6286" evidence="2">
    <location>
        <begin position="68"/>
        <end position="174"/>
    </location>
</feature>
<reference evidence="3 4" key="1">
    <citation type="journal article" date="2018" name="Int. J. Syst. Evol. Microbiol.">
        <title>Epidermidibacterium keratini gen. nov., sp. nov., a member of the family Sporichthyaceae, isolated from keratin epidermis.</title>
        <authorList>
            <person name="Lee D.G."/>
            <person name="Trujillo M.E."/>
            <person name="Kang S."/>
            <person name="Nam J.J."/>
            <person name="Kim Y.J."/>
        </authorList>
    </citation>
    <scope>NUCLEOTIDE SEQUENCE [LARGE SCALE GENOMIC DNA]</scope>
    <source>
        <strain evidence="3 4">EPI-7</strain>
    </source>
</reference>
<name>A0A7L4YLB7_9ACTN</name>
<keyword evidence="1" id="KW-0812">Transmembrane</keyword>
<gene>
    <name evidence="3" type="ORF">EK0264_05880</name>
</gene>
<evidence type="ECO:0000256" key="1">
    <source>
        <dbReference type="SAM" id="Phobius"/>
    </source>
</evidence>
<dbReference type="AlphaFoldDB" id="A0A7L4YLB7"/>
<evidence type="ECO:0000259" key="2">
    <source>
        <dbReference type="Pfam" id="PF19803"/>
    </source>
</evidence>
<dbReference type="EMBL" id="CP047156">
    <property type="protein sequence ID" value="QHB99857.1"/>
    <property type="molecule type" value="Genomic_DNA"/>
</dbReference>
<evidence type="ECO:0000313" key="3">
    <source>
        <dbReference type="EMBL" id="QHB99857.1"/>
    </source>
</evidence>
<dbReference type="InParanoid" id="A0A7L4YLB7"/>
<organism evidence="3 4">
    <name type="scientific">Epidermidibacterium keratini</name>
    <dbReference type="NCBI Taxonomy" id="1891644"/>
    <lineage>
        <taxon>Bacteria</taxon>
        <taxon>Bacillati</taxon>
        <taxon>Actinomycetota</taxon>
        <taxon>Actinomycetes</taxon>
        <taxon>Sporichthyales</taxon>
        <taxon>Sporichthyaceae</taxon>
        <taxon>Epidermidibacterium</taxon>
    </lineage>
</organism>
<keyword evidence="1" id="KW-1133">Transmembrane helix</keyword>
<feature type="transmembrane region" description="Helical" evidence="1">
    <location>
        <begin position="58"/>
        <end position="76"/>
    </location>
</feature>
<accession>A0A7L4YLB7</accession>
<keyword evidence="4" id="KW-1185">Reference proteome</keyword>
<dbReference type="InterPro" id="IPR046253">
    <property type="entry name" value="DUF6286"/>
</dbReference>
<protein>
    <submittedName>
        <fullName evidence="3">Alkaline shock response membrane anchor protein AmaP</fullName>
    </submittedName>
</protein>
<dbReference type="Pfam" id="PF19803">
    <property type="entry name" value="DUF6286"/>
    <property type="match status" value="1"/>
</dbReference>
<dbReference type="KEGG" id="eke:EK0264_05880"/>
<feature type="transmembrane region" description="Helical" evidence="1">
    <location>
        <begin position="7"/>
        <end position="31"/>
    </location>
</feature>
<dbReference type="RefSeq" id="WP_159543845.1">
    <property type="nucleotide sequence ID" value="NZ_CP047156.1"/>
</dbReference>
<dbReference type="Proteomes" id="UP000463857">
    <property type="component" value="Chromosome"/>
</dbReference>
<sequence>MRIVNRILGLIIAAALGTLAVLVIIEVIAFYTNNKTPALIDYRPWLQWADSTSWSEKAIAIGGIIAAVIGLIWLFFELKPARMSAAQAESVTPGVETYYTRGGVENAVRSAVDRVDGVQRVRAKAGRRKVTVLATAGAREASAANQLRPAVTQAAQERVNSLQLLKAPKVKVRMLTARK</sequence>
<evidence type="ECO:0000313" key="4">
    <source>
        <dbReference type="Proteomes" id="UP000463857"/>
    </source>
</evidence>
<proteinExistence type="predicted"/>
<keyword evidence="1" id="KW-0472">Membrane</keyword>